<evidence type="ECO:0000313" key="1">
    <source>
        <dbReference type="EMBL" id="AGV20420.1"/>
    </source>
</evidence>
<dbReference type="AlphaFoldDB" id="A0A2I3CTB8"/>
<name>A0A2I3CTB8_VIBAX</name>
<dbReference type="HOGENOM" id="CLU_3350010_0_0_6"/>
<dbReference type="Proteomes" id="UP000016714">
    <property type="component" value="Chromosome 2"/>
</dbReference>
<reference evidence="1 2" key="1">
    <citation type="journal article" date="2015" name="Genome Announc.">
        <title>Complete genome sequence of Vibrio alginolyticus ATCC 17749.</title>
        <authorList>
            <person name="Liu X.F."/>
            <person name="Cao Y."/>
            <person name="Zhang H.L."/>
            <person name="Chen Y.J."/>
            <person name="Hu C.J."/>
        </authorList>
    </citation>
    <scope>NUCLEOTIDE SEQUENCE [LARGE SCALE GENOMIC DNA]</scope>
    <source>
        <strain evidence="2">ATCC 17749 / DSM 2171 / NBRC 15630 / NCIMB 1903 / NCTC 12160 / XII-53</strain>
    </source>
</reference>
<dbReference type="EMBL" id="CP006719">
    <property type="protein sequence ID" value="AGV20420.1"/>
    <property type="molecule type" value="Genomic_DNA"/>
</dbReference>
<protein>
    <submittedName>
        <fullName evidence="1">Uncharacterized protein</fullName>
    </submittedName>
</protein>
<organism evidence="1 2">
    <name type="scientific">Vibrio alginolyticus (strain ATCC 17749 / DSM 2171 / NBRC 15630 / NCIMB 1903 / NCTC 12160 / XII-53)</name>
    <dbReference type="NCBI Taxonomy" id="1219076"/>
    <lineage>
        <taxon>Bacteria</taxon>
        <taxon>Pseudomonadati</taxon>
        <taxon>Pseudomonadota</taxon>
        <taxon>Gammaproteobacteria</taxon>
        <taxon>Vibrionales</taxon>
        <taxon>Vibrionaceae</taxon>
        <taxon>Vibrio</taxon>
    </lineage>
</organism>
<dbReference type="KEGG" id="vag:N646_4611"/>
<proteinExistence type="predicted"/>
<evidence type="ECO:0000313" key="2">
    <source>
        <dbReference type="Proteomes" id="UP000016714"/>
    </source>
</evidence>
<accession>A0A2I3CTB8</accession>
<gene>
    <name evidence="1" type="ORF">N646_4611</name>
</gene>
<sequence length="37" mass="4450">MYANWPQRKQRNVIVNAYHVTLTKTLRLEDGLKHQLN</sequence>